<keyword evidence="8" id="KW-1185">Reference proteome</keyword>
<dbReference type="EMBL" id="JBHTCG010000009">
    <property type="protein sequence ID" value="MFC7383687.1"/>
    <property type="molecule type" value="Genomic_DNA"/>
</dbReference>
<dbReference type="PANTHER" id="PTHR30055:SF151">
    <property type="entry name" value="TRANSCRIPTIONAL REGULATORY PROTEIN"/>
    <property type="match status" value="1"/>
</dbReference>
<dbReference type="Gene3D" id="1.10.357.10">
    <property type="entry name" value="Tetracycline Repressor, domain 2"/>
    <property type="match status" value="1"/>
</dbReference>
<keyword evidence="3 5" id="KW-0238">DNA-binding</keyword>
<dbReference type="InterPro" id="IPR004111">
    <property type="entry name" value="Repressor_TetR_C"/>
</dbReference>
<accession>A0ABW2P1Z8</accession>
<dbReference type="Pfam" id="PF00440">
    <property type="entry name" value="TetR_N"/>
    <property type="match status" value="1"/>
</dbReference>
<evidence type="ECO:0000313" key="8">
    <source>
        <dbReference type="Proteomes" id="UP001596496"/>
    </source>
</evidence>
<dbReference type="InterPro" id="IPR003012">
    <property type="entry name" value="Tet_transcr_reg_TetR"/>
</dbReference>
<keyword evidence="4" id="KW-0804">Transcription</keyword>
<dbReference type="Proteomes" id="UP001596496">
    <property type="component" value="Unassembled WGS sequence"/>
</dbReference>
<dbReference type="PROSITE" id="PS50977">
    <property type="entry name" value="HTH_TETR_2"/>
    <property type="match status" value="1"/>
</dbReference>
<dbReference type="PANTHER" id="PTHR30055">
    <property type="entry name" value="HTH-TYPE TRANSCRIPTIONAL REGULATOR RUTR"/>
    <property type="match status" value="1"/>
</dbReference>
<comment type="caution">
    <text evidence="7">The sequence shown here is derived from an EMBL/GenBank/DDBJ whole genome shotgun (WGS) entry which is preliminary data.</text>
</comment>
<dbReference type="SUPFAM" id="SSF46689">
    <property type="entry name" value="Homeodomain-like"/>
    <property type="match status" value="1"/>
</dbReference>
<evidence type="ECO:0000259" key="6">
    <source>
        <dbReference type="PROSITE" id="PS50977"/>
    </source>
</evidence>
<gene>
    <name evidence="7" type="ORF">ACFQSB_15810</name>
</gene>
<reference evidence="8" key="1">
    <citation type="journal article" date="2019" name="Int. J. Syst. Evol. Microbiol.">
        <title>The Global Catalogue of Microorganisms (GCM) 10K type strain sequencing project: providing services to taxonomists for standard genome sequencing and annotation.</title>
        <authorList>
            <consortium name="The Broad Institute Genomics Platform"/>
            <consortium name="The Broad Institute Genome Sequencing Center for Infectious Disease"/>
            <person name="Wu L."/>
            <person name="Ma J."/>
        </authorList>
    </citation>
    <scope>NUCLEOTIDE SEQUENCE [LARGE SCALE GENOMIC DNA]</scope>
    <source>
        <strain evidence="8">CECT 7649</strain>
    </source>
</reference>
<keyword evidence="2" id="KW-0805">Transcription regulation</keyword>
<dbReference type="PRINTS" id="PR00400">
    <property type="entry name" value="TETREPRESSOR"/>
</dbReference>
<dbReference type="InterPro" id="IPR036271">
    <property type="entry name" value="Tet_transcr_reg_TetR-rel_C_sf"/>
</dbReference>
<dbReference type="RefSeq" id="WP_380827239.1">
    <property type="nucleotide sequence ID" value="NZ_JBHTCG010000009.1"/>
</dbReference>
<dbReference type="Pfam" id="PF02909">
    <property type="entry name" value="TetR_C_1"/>
    <property type="match status" value="1"/>
</dbReference>
<feature type="DNA-binding region" description="H-T-H motif" evidence="5">
    <location>
        <begin position="54"/>
        <end position="73"/>
    </location>
</feature>
<evidence type="ECO:0000256" key="3">
    <source>
        <dbReference type="ARBA" id="ARBA00023125"/>
    </source>
</evidence>
<organism evidence="7 8">
    <name type="scientific">Sphaerisporangium rhizosphaerae</name>
    <dbReference type="NCBI Taxonomy" id="2269375"/>
    <lineage>
        <taxon>Bacteria</taxon>
        <taxon>Bacillati</taxon>
        <taxon>Actinomycetota</taxon>
        <taxon>Actinomycetes</taxon>
        <taxon>Streptosporangiales</taxon>
        <taxon>Streptosporangiaceae</taxon>
        <taxon>Sphaerisporangium</taxon>
    </lineage>
</organism>
<protein>
    <submittedName>
        <fullName evidence="7">TetR/AcrR family transcriptional regulator</fullName>
    </submittedName>
</protein>
<dbReference type="InterPro" id="IPR050109">
    <property type="entry name" value="HTH-type_TetR-like_transc_reg"/>
</dbReference>
<dbReference type="Gene3D" id="1.10.10.60">
    <property type="entry name" value="Homeodomain-like"/>
    <property type="match status" value="1"/>
</dbReference>
<evidence type="ECO:0000256" key="5">
    <source>
        <dbReference type="PROSITE-ProRule" id="PRU00335"/>
    </source>
</evidence>
<evidence type="ECO:0000313" key="7">
    <source>
        <dbReference type="EMBL" id="MFC7383687.1"/>
    </source>
</evidence>
<name>A0ABW2P1Z8_9ACTN</name>
<proteinExistence type="predicted"/>
<keyword evidence="1" id="KW-0678">Repressor</keyword>
<evidence type="ECO:0000256" key="2">
    <source>
        <dbReference type="ARBA" id="ARBA00023015"/>
    </source>
</evidence>
<dbReference type="SUPFAM" id="SSF48498">
    <property type="entry name" value="Tetracyclin repressor-like, C-terminal domain"/>
    <property type="match status" value="1"/>
</dbReference>
<evidence type="ECO:0000256" key="1">
    <source>
        <dbReference type="ARBA" id="ARBA00022491"/>
    </source>
</evidence>
<feature type="domain" description="HTH tetR-type" evidence="6">
    <location>
        <begin position="31"/>
        <end position="91"/>
    </location>
</feature>
<sequence length="242" mass="26864">MDDTTPVRAGTAAWWLARTEKADDRPRRRRMLSLDLIADTALSVLDSEGADALTMRRLAHELRCSQASLYRHITSRDELVVVAMDRAVGQGLHAPPEGLGWRRTVEWQAHSFRDFLLAHPGLVAFIRGTERLGPSSLSGMEHSLGQFIAIGLSVREAYATASAFATFVVGSVQFNMGVDTANPDEQRLRRRLYEGLDPQRYPILVANAEELSRVGSREEFEFGLAALLDAIEARITPRRPGP</sequence>
<dbReference type="InterPro" id="IPR009057">
    <property type="entry name" value="Homeodomain-like_sf"/>
</dbReference>
<evidence type="ECO:0000256" key="4">
    <source>
        <dbReference type="ARBA" id="ARBA00023163"/>
    </source>
</evidence>
<dbReference type="InterPro" id="IPR001647">
    <property type="entry name" value="HTH_TetR"/>
</dbReference>